<evidence type="ECO:0000313" key="3">
    <source>
        <dbReference type="EMBL" id="CAB4191050.1"/>
    </source>
</evidence>
<evidence type="ECO:0000313" key="2">
    <source>
        <dbReference type="EMBL" id="CAB4180018.1"/>
    </source>
</evidence>
<accession>A0A6J5QFM0</accession>
<organism evidence="2">
    <name type="scientific">uncultured Caudovirales phage</name>
    <dbReference type="NCBI Taxonomy" id="2100421"/>
    <lineage>
        <taxon>Viruses</taxon>
        <taxon>Duplodnaviria</taxon>
        <taxon>Heunggongvirae</taxon>
        <taxon>Uroviricota</taxon>
        <taxon>Caudoviricetes</taxon>
        <taxon>Peduoviridae</taxon>
        <taxon>Maltschvirus</taxon>
        <taxon>Maltschvirus maltsch</taxon>
    </lineage>
</organism>
<evidence type="ECO:0000256" key="1">
    <source>
        <dbReference type="SAM" id="MobiDB-lite"/>
    </source>
</evidence>
<protein>
    <submittedName>
        <fullName evidence="2">Uncharacterized protein</fullName>
    </submittedName>
</protein>
<gene>
    <name evidence="2" type="ORF">UFOVP1046_5</name>
    <name evidence="3" type="ORF">UFOVP1214_15</name>
</gene>
<dbReference type="EMBL" id="LR796997">
    <property type="protein sequence ID" value="CAB4180018.1"/>
    <property type="molecule type" value="Genomic_DNA"/>
</dbReference>
<dbReference type="EMBL" id="LR797162">
    <property type="protein sequence ID" value="CAB4191050.1"/>
    <property type="molecule type" value="Genomic_DNA"/>
</dbReference>
<name>A0A6J5QFM0_9CAUD</name>
<reference evidence="2" key="1">
    <citation type="submission" date="2020-05" db="EMBL/GenBank/DDBJ databases">
        <authorList>
            <person name="Chiriac C."/>
            <person name="Salcher M."/>
            <person name="Ghai R."/>
            <person name="Kavagutti S V."/>
        </authorList>
    </citation>
    <scope>NUCLEOTIDE SEQUENCE</scope>
</reference>
<proteinExistence type="predicted"/>
<feature type="region of interest" description="Disordered" evidence="1">
    <location>
        <begin position="16"/>
        <end position="47"/>
    </location>
</feature>
<sequence length="143" mass="15953">MAKLVKGGVTLRDQINKRFPKRKKDSDGWIGDAAHQERESDHNPDANGWVHAIDIDKDLGAKGDAKKLADQIVDYAASKKKGGKRVKYVVFNDQIASATYPETKWQWRGSGYGHYDHIHVSFTAAAEEDGSDWPLPIFTVATE</sequence>
<feature type="compositionally biased region" description="Basic and acidic residues" evidence="1">
    <location>
        <begin position="34"/>
        <end position="44"/>
    </location>
</feature>